<dbReference type="WBParaSite" id="BTMF_0000864201-mRNA-1">
    <property type="protein sequence ID" value="BTMF_0000864201-mRNA-1"/>
    <property type="gene ID" value="BTMF_0000864201"/>
</dbReference>
<name>A0A0R3QLR1_9BILA</name>
<evidence type="ECO:0000259" key="1">
    <source>
        <dbReference type="Pfam" id="PF23748"/>
    </source>
</evidence>
<dbReference type="Pfam" id="PF23748">
    <property type="entry name" value="Beta-prop_LRRK2"/>
    <property type="match status" value="1"/>
</dbReference>
<organism evidence="4">
    <name type="scientific">Brugia timori</name>
    <dbReference type="NCBI Taxonomy" id="42155"/>
    <lineage>
        <taxon>Eukaryota</taxon>
        <taxon>Metazoa</taxon>
        <taxon>Ecdysozoa</taxon>
        <taxon>Nematoda</taxon>
        <taxon>Chromadorea</taxon>
        <taxon>Rhabditida</taxon>
        <taxon>Spirurina</taxon>
        <taxon>Spiruromorpha</taxon>
        <taxon>Filarioidea</taxon>
        <taxon>Onchocercidae</taxon>
        <taxon>Brugia</taxon>
    </lineage>
</organism>
<keyword evidence="3" id="KW-1185">Reference proteome</keyword>
<dbReference type="InterPro" id="IPR056602">
    <property type="entry name" value="Beta-prop_LRRK2"/>
</dbReference>
<dbReference type="InterPro" id="IPR011009">
    <property type="entry name" value="Kinase-like_dom_sf"/>
</dbReference>
<evidence type="ECO:0000313" key="4">
    <source>
        <dbReference type="WBParaSite" id="BTMF_0000864201-mRNA-1"/>
    </source>
</evidence>
<reference evidence="4" key="1">
    <citation type="submission" date="2016-04" db="UniProtKB">
        <authorList>
            <consortium name="WormBaseParasite"/>
        </authorList>
    </citation>
    <scope>IDENTIFICATION</scope>
</reference>
<sequence length="520" mass="57611">MFLYELISLKLPFDGHEQLKEYVLDGGRPRLTPSELLYPCNVLDVMVVCWAAQPVDRPSASQIVSMTTAPEFTHLLDVISLNDPDSAVNSSISFSTVDDVEFGSAIEDSVEGEVWMSRSDGSVTVVSCNQYGWLDSKSIIMNTDKTVILAMCVVADNVWLAESTGILRIYCRSSYSELWSFSISRFLPTAHLSISVISLSVFIATPLLILVTLPSALLLVKGDRITDNPFVSSIGLSTVHSSAIIDYGQNGKQIWTGHEHSSISIYDVTLENQLVLSANICHEENQVNAVEKSCVSHMVTAETDSALLWSVLSHGSKVYQWSTSSRMIRNRLDSRKILPSSESISTLDIETSRDGYVSALALLDRTDGAQLYIGTSRGAVIVAQAFEMRPLAAFRPYVEDVHTIIVLDVASALNEYIRTRKDLISVTSLEKRSFGANSTDSGDNSLEGVSRVKDRLSETVNRFRQGTTERMSSLNSYVITIGNGYRCLIDRFTDRKHQGSTTLRRDSHCAIIWRTDEWVS</sequence>
<proteinExistence type="predicted"/>
<dbReference type="EMBL" id="UZAG01015678">
    <property type="protein sequence ID" value="VDO22444.1"/>
    <property type="molecule type" value="Genomic_DNA"/>
</dbReference>
<evidence type="ECO:0000313" key="2">
    <source>
        <dbReference type="EMBL" id="VDO22444.1"/>
    </source>
</evidence>
<dbReference type="Gene3D" id="1.10.510.10">
    <property type="entry name" value="Transferase(Phosphotransferase) domain 1"/>
    <property type="match status" value="1"/>
</dbReference>
<feature type="domain" description="LRRK2 beta-propeller" evidence="1">
    <location>
        <begin position="249"/>
        <end position="412"/>
    </location>
</feature>
<dbReference type="AlphaFoldDB" id="A0A0R3QLR1"/>
<dbReference type="Proteomes" id="UP000280834">
    <property type="component" value="Unassembled WGS sequence"/>
</dbReference>
<gene>
    <name evidence="2" type="ORF">BTMF_LOCUS6693</name>
</gene>
<evidence type="ECO:0000313" key="3">
    <source>
        <dbReference type="Proteomes" id="UP000280834"/>
    </source>
</evidence>
<dbReference type="InterPro" id="IPR011047">
    <property type="entry name" value="Quinoprotein_ADH-like_sf"/>
</dbReference>
<protein>
    <submittedName>
        <fullName evidence="4">Rav1p_C domain-containing protein</fullName>
    </submittedName>
</protein>
<reference evidence="2 3" key="2">
    <citation type="submission" date="2018-11" db="EMBL/GenBank/DDBJ databases">
        <authorList>
            <consortium name="Pathogen Informatics"/>
        </authorList>
    </citation>
    <scope>NUCLEOTIDE SEQUENCE [LARGE SCALE GENOMIC DNA]</scope>
</reference>
<dbReference type="SUPFAM" id="SSF56112">
    <property type="entry name" value="Protein kinase-like (PK-like)"/>
    <property type="match status" value="1"/>
</dbReference>
<dbReference type="STRING" id="42155.A0A0R3QLR1"/>
<dbReference type="SUPFAM" id="SSF50998">
    <property type="entry name" value="Quinoprotein alcohol dehydrogenase-like"/>
    <property type="match status" value="1"/>
</dbReference>
<accession>A0A0R3QLR1</accession>